<proteinExistence type="predicted"/>
<gene>
    <name evidence="2" type="ORF">LNV07_06765</name>
</gene>
<feature type="signal peptide" evidence="1">
    <location>
        <begin position="1"/>
        <end position="31"/>
    </location>
</feature>
<sequence length="250" mass="26582">MKLNQRLAPSRSMTMMAGLALTLAAAIPAQAGRPLSSDDAGTADPGSCQLEGWGEKAGSNRALVLAPACGIAEGWEIDLDYSHPHPRDEIRGEAGFAIKWVPKSWGLLTAAGQINFGLKVGAGYEHPSNAGWRRTGQGLLGLATLVVNEDFALHANLGPQQDRASGQTATALNLALVWVPSPMGLLFAELLSNDRRSLFGGTQRTVGGLWWLTPEKFGLSMTVGQQAGRSETLWTLGFGWYGLNAWTTSP</sequence>
<accession>A0ABT2YCQ0</accession>
<name>A0ABT2YCQ0_9BURK</name>
<dbReference type="Proteomes" id="UP001209701">
    <property type="component" value="Unassembled WGS sequence"/>
</dbReference>
<organism evidence="2 3">
    <name type="scientific">Roseateles oligotrophus</name>
    <dbReference type="NCBI Taxonomy" id="1769250"/>
    <lineage>
        <taxon>Bacteria</taxon>
        <taxon>Pseudomonadati</taxon>
        <taxon>Pseudomonadota</taxon>
        <taxon>Betaproteobacteria</taxon>
        <taxon>Burkholderiales</taxon>
        <taxon>Sphaerotilaceae</taxon>
        <taxon>Roseateles</taxon>
    </lineage>
</organism>
<feature type="chain" id="PRO_5047136512" description="Transporter" evidence="1">
    <location>
        <begin position="32"/>
        <end position="250"/>
    </location>
</feature>
<dbReference type="EMBL" id="JAJIRN010000003">
    <property type="protein sequence ID" value="MCV2367795.1"/>
    <property type="molecule type" value="Genomic_DNA"/>
</dbReference>
<evidence type="ECO:0008006" key="4">
    <source>
        <dbReference type="Google" id="ProtNLM"/>
    </source>
</evidence>
<reference evidence="2 3" key="1">
    <citation type="submission" date="2021-11" db="EMBL/GenBank/DDBJ databases">
        <authorList>
            <person name="Liang Q."/>
            <person name="Mou H."/>
            <person name="Liu Z."/>
        </authorList>
    </citation>
    <scope>NUCLEOTIDE SEQUENCE [LARGE SCALE GENOMIC DNA]</scope>
    <source>
        <strain evidence="2 3">CHU3</strain>
    </source>
</reference>
<comment type="caution">
    <text evidence="2">The sequence shown here is derived from an EMBL/GenBank/DDBJ whole genome shotgun (WGS) entry which is preliminary data.</text>
</comment>
<protein>
    <recommendedName>
        <fullName evidence="4">Transporter</fullName>
    </recommendedName>
</protein>
<keyword evidence="3" id="KW-1185">Reference proteome</keyword>
<evidence type="ECO:0000313" key="3">
    <source>
        <dbReference type="Proteomes" id="UP001209701"/>
    </source>
</evidence>
<keyword evidence="1" id="KW-0732">Signal</keyword>
<evidence type="ECO:0000313" key="2">
    <source>
        <dbReference type="EMBL" id="MCV2367795.1"/>
    </source>
</evidence>
<dbReference type="RefSeq" id="WP_263570421.1">
    <property type="nucleotide sequence ID" value="NZ_JAJIRN010000003.1"/>
</dbReference>
<evidence type="ECO:0000256" key="1">
    <source>
        <dbReference type="SAM" id="SignalP"/>
    </source>
</evidence>